<dbReference type="InterPro" id="IPR000337">
    <property type="entry name" value="GPCR_3"/>
</dbReference>
<dbReference type="PANTHER" id="PTHR24061:SF599">
    <property type="entry name" value="G-PROTEIN COUPLED RECEPTORS FAMILY 3 PROFILE DOMAIN-CONTAINING PROTEIN"/>
    <property type="match status" value="1"/>
</dbReference>
<keyword evidence="8" id="KW-0675">Receptor</keyword>
<dbReference type="InterPro" id="IPR001828">
    <property type="entry name" value="ANF_lig-bd_rcpt"/>
</dbReference>
<feature type="transmembrane region" description="Helical" evidence="11">
    <location>
        <begin position="656"/>
        <end position="681"/>
    </location>
</feature>
<dbReference type="PROSITE" id="PS50259">
    <property type="entry name" value="G_PROTEIN_RECEP_F3_4"/>
    <property type="match status" value="1"/>
</dbReference>
<dbReference type="Pfam" id="PF07562">
    <property type="entry name" value="NCD3G"/>
    <property type="match status" value="1"/>
</dbReference>
<dbReference type="PRINTS" id="PR00248">
    <property type="entry name" value="GPCRMGR"/>
</dbReference>
<evidence type="ECO:0000256" key="4">
    <source>
        <dbReference type="ARBA" id="ARBA00022729"/>
    </source>
</evidence>
<dbReference type="RefSeq" id="XP_015279007.1">
    <property type="nucleotide sequence ID" value="XM_015423521.1"/>
</dbReference>
<dbReference type="Proteomes" id="UP000694871">
    <property type="component" value="Unplaced"/>
</dbReference>
<evidence type="ECO:0000256" key="1">
    <source>
        <dbReference type="ARBA" id="ARBA00004651"/>
    </source>
</evidence>
<feature type="transmembrane region" description="Helical" evidence="11">
    <location>
        <begin position="624"/>
        <end position="644"/>
    </location>
</feature>
<keyword evidence="5 11" id="KW-1133">Transmembrane helix</keyword>
<feature type="transmembrane region" description="Helical" evidence="11">
    <location>
        <begin position="586"/>
        <end position="612"/>
    </location>
</feature>
<protein>
    <submittedName>
        <fullName evidence="14">Vomeronasal type-2 receptor 26-like</fullName>
    </submittedName>
</protein>
<accession>A0ABM1KZ70</accession>
<comment type="subcellular location">
    <subcellularLocation>
        <location evidence="1">Cell membrane</location>
        <topology evidence="1">Multi-pass membrane protein</topology>
    </subcellularLocation>
</comment>
<evidence type="ECO:0000259" key="12">
    <source>
        <dbReference type="PROSITE" id="PS50259"/>
    </source>
</evidence>
<evidence type="ECO:0000256" key="5">
    <source>
        <dbReference type="ARBA" id="ARBA00022989"/>
    </source>
</evidence>
<dbReference type="Pfam" id="PF01094">
    <property type="entry name" value="ANF_receptor"/>
    <property type="match status" value="1"/>
</dbReference>
<feature type="transmembrane region" description="Helical" evidence="11">
    <location>
        <begin position="780"/>
        <end position="800"/>
    </location>
</feature>
<dbReference type="Gene3D" id="3.40.50.2300">
    <property type="match status" value="2"/>
</dbReference>
<dbReference type="PANTHER" id="PTHR24061">
    <property type="entry name" value="CALCIUM-SENSING RECEPTOR-RELATED"/>
    <property type="match status" value="1"/>
</dbReference>
<feature type="transmembrane region" description="Helical" evidence="11">
    <location>
        <begin position="745"/>
        <end position="768"/>
    </location>
</feature>
<keyword evidence="10" id="KW-0807">Transducer</keyword>
<dbReference type="Gene3D" id="2.10.50.30">
    <property type="entry name" value="GPCR, family 3, nine cysteines domain"/>
    <property type="match status" value="1"/>
</dbReference>
<dbReference type="InterPro" id="IPR011500">
    <property type="entry name" value="GPCR_3_9-Cys_dom"/>
</dbReference>
<feature type="transmembrane region" description="Helical" evidence="11">
    <location>
        <begin position="812"/>
        <end position="835"/>
    </location>
</feature>
<feature type="domain" description="G-protein coupled receptors family 3 profile" evidence="12">
    <location>
        <begin position="586"/>
        <end position="850"/>
    </location>
</feature>
<evidence type="ECO:0000256" key="6">
    <source>
        <dbReference type="ARBA" id="ARBA00023040"/>
    </source>
</evidence>
<keyword evidence="7 11" id="KW-0472">Membrane</keyword>
<keyword evidence="9" id="KW-0325">Glycoprotein</keyword>
<name>A0ABM1KZ70_GEKJA</name>
<keyword evidence="3 11" id="KW-0812">Transmembrane</keyword>
<dbReference type="InterPro" id="IPR028082">
    <property type="entry name" value="Peripla_BP_I"/>
</dbReference>
<dbReference type="Pfam" id="PF00003">
    <property type="entry name" value="7tm_3"/>
    <property type="match status" value="1"/>
</dbReference>
<dbReference type="CDD" id="cd15283">
    <property type="entry name" value="7tmC_V2R_pheromone"/>
    <property type="match status" value="1"/>
</dbReference>
<evidence type="ECO:0000256" key="7">
    <source>
        <dbReference type="ARBA" id="ARBA00023136"/>
    </source>
</evidence>
<dbReference type="PROSITE" id="PS00981">
    <property type="entry name" value="G_PROTEIN_RECEP_F3_3"/>
    <property type="match status" value="1"/>
</dbReference>
<feature type="transmembrane region" description="Helical" evidence="11">
    <location>
        <begin position="701"/>
        <end position="719"/>
    </location>
</feature>
<dbReference type="InterPro" id="IPR017978">
    <property type="entry name" value="GPCR_3_C"/>
</dbReference>
<keyword evidence="13" id="KW-1185">Reference proteome</keyword>
<sequence>MCTISDPVPIFHKYYQEGDAMIGSIGFRIYVPSEMMSFKDQPNFTSYSIPFVLTKNYQHIMALVFAVTEINGNHEILPNITLGFNIYDSYYNARQTYHATMELLSTKNRFIPNYRHNSHNNLIAVIGGLEPEISLHIATMLSIYNIPQLSYGPTPVMHHTMPGLSFYQMVPNEAHQYMGIIQLLLHFKWTWVGIIAVDDDNGERFVRTLIPEFSLSGICIAFIEKIPQVTYLNLHIADILVKGWIIYEIIMTSETNVLVCFGDTESIAKLRCWMHLSHMAYITDAKGKVWIMTAQMDFTSYFFQRSWDQQVFHGALSLTIHTNELLGFQQFLQSRSPIWTKDDGFLQDFWEQVFLCQFSDSLLGKKFEENCTGEEKLDNLPGDVFEMSMTGHSYSIYNAVFAVAHALHDMYASYKHRMMSGKRHKPLEQQPWQLHSFLRSVMFNNNAGEMIFFDPNGELVTVYDIINWVTFPNQSFRRVKVGRLDPKAAAHLALSINEDAITWHNSFHQVLPTSFCSDNCHPGFSKQRREGETFCCYDCIPCPEGKVSSQKDMDDCVTCSLEFYSSANQTQCIPKVITFLSYEEPLGISLVIISLSFSLVTVSVLATFVEHCDTPIVKANNQNITYALLIFLLLCFLSALLFIGQPGKETCLLRQTVFGILFSGAISCVLAKTITVVLAFLATRPGSRIKKWVGKRLANSLVLSCSLIQAGICAVWLATSPPFPDIDMHSKNEEMILECNEASTTMFYCVLGYMGFLAMVSFMIAFLARKLPDNFNEAKFITFSMLVFCSVWMSFVPTYLGTKGKSTVAVEIFSISASAGGLLACIFFPKCYMILLKPEMNKREHLIRRKI</sequence>
<evidence type="ECO:0000256" key="9">
    <source>
        <dbReference type="ARBA" id="ARBA00023180"/>
    </source>
</evidence>
<gene>
    <name evidence="14" type="primary">LOC107120750</name>
</gene>
<evidence type="ECO:0000256" key="8">
    <source>
        <dbReference type="ARBA" id="ARBA00023170"/>
    </source>
</evidence>
<dbReference type="PRINTS" id="PR01535">
    <property type="entry name" value="VOMERONASL2R"/>
</dbReference>
<evidence type="ECO:0000256" key="2">
    <source>
        <dbReference type="ARBA" id="ARBA00022475"/>
    </source>
</evidence>
<dbReference type="InterPro" id="IPR000068">
    <property type="entry name" value="GPCR_3_Ca_sens_rcpt-rel"/>
</dbReference>
<dbReference type="InterPro" id="IPR004073">
    <property type="entry name" value="GPCR_3_vmron_rcpt_2"/>
</dbReference>
<evidence type="ECO:0000256" key="10">
    <source>
        <dbReference type="ARBA" id="ARBA00023224"/>
    </source>
</evidence>
<reference evidence="14" key="1">
    <citation type="submission" date="2025-08" db="UniProtKB">
        <authorList>
            <consortium name="RefSeq"/>
        </authorList>
    </citation>
    <scope>IDENTIFICATION</scope>
</reference>
<evidence type="ECO:0000256" key="3">
    <source>
        <dbReference type="ARBA" id="ARBA00022692"/>
    </source>
</evidence>
<dbReference type="GeneID" id="107120750"/>
<dbReference type="InterPro" id="IPR038550">
    <property type="entry name" value="GPCR_3_9-Cys_sf"/>
</dbReference>
<dbReference type="InterPro" id="IPR017979">
    <property type="entry name" value="GPCR_3_CS"/>
</dbReference>
<keyword evidence="6" id="KW-0297">G-protein coupled receptor</keyword>
<keyword evidence="4" id="KW-0732">Signal</keyword>
<proteinExistence type="predicted"/>
<evidence type="ECO:0000256" key="11">
    <source>
        <dbReference type="SAM" id="Phobius"/>
    </source>
</evidence>
<dbReference type="SUPFAM" id="SSF53822">
    <property type="entry name" value="Periplasmic binding protein-like I"/>
    <property type="match status" value="1"/>
</dbReference>
<keyword evidence="2" id="KW-1003">Cell membrane</keyword>
<organism evidence="13 14">
    <name type="scientific">Gekko japonicus</name>
    <name type="common">Schlegel's Japanese gecko</name>
    <dbReference type="NCBI Taxonomy" id="146911"/>
    <lineage>
        <taxon>Eukaryota</taxon>
        <taxon>Metazoa</taxon>
        <taxon>Chordata</taxon>
        <taxon>Craniata</taxon>
        <taxon>Vertebrata</taxon>
        <taxon>Euteleostomi</taxon>
        <taxon>Lepidosauria</taxon>
        <taxon>Squamata</taxon>
        <taxon>Bifurcata</taxon>
        <taxon>Gekkota</taxon>
        <taxon>Gekkonidae</taxon>
        <taxon>Gekkoninae</taxon>
        <taxon>Gekko</taxon>
    </lineage>
</organism>
<evidence type="ECO:0000313" key="13">
    <source>
        <dbReference type="Proteomes" id="UP000694871"/>
    </source>
</evidence>
<evidence type="ECO:0000313" key="14">
    <source>
        <dbReference type="RefSeq" id="XP_015279007.1"/>
    </source>
</evidence>